<dbReference type="GO" id="GO:0017183">
    <property type="term" value="P:protein histidyl modification to diphthamide"/>
    <property type="evidence" value="ECO:0007669"/>
    <property type="project" value="InterPro"/>
</dbReference>
<evidence type="ECO:0000256" key="6">
    <source>
        <dbReference type="ARBA" id="ARBA00023242"/>
    </source>
</evidence>
<dbReference type="PANTHER" id="PTHR21454">
    <property type="entry name" value="DPH3 HOMOLOG-RELATED"/>
    <property type="match status" value="1"/>
</dbReference>
<evidence type="ECO:0000259" key="7">
    <source>
        <dbReference type="PROSITE" id="PS50076"/>
    </source>
</evidence>
<evidence type="ECO:0008006" key="11">
    <source>
        <dbReference type="Google" id="ProtNLM"/>
    </source>
</evidence>
<dbReference type="Proteomes" id="UP001168877">
    <property type="component" value="Unassembled WGS sequence"/>
</dbReference>
<dbReference type="InterPro" id="IPR036671">
    <property type="entry name" value="DPH_MB_sf"/>
</dbReference>
<dbReference type="SUPFAM" id="SSF144217">
    <property type="entry name" value="CSL zinc finger"/>
    <property type="match status" value="1"/>
</dbReference>
<name>A0AA39RP35_ACESA</name>
<evidence type="ECO:0000259" key="8">
    <source>
        <dbReference type="PROSITE" id="PS51074"/>
    </source>
</evidence>
<dbReference type="InterPro" id="IPR007872">
    <property type="entry name" value="DPH_MB_dom"/>
</dbReference>
<protein>
    <recommendedName>
        <fullName evidence="11">DPH4 homolog</fullName>
    </recommendedName>
</protein>
<dbReference type="InterPro" id="IPR036869">
    <property type="entry name" value="J_dom_sf"/>
</dbReference>
<dbReference type="SMART" id="SM00271">
    <property type="entry name" value="DnaJ"/>
    <property type="match status" value="1"/>
</dbReference>
<accession>A0AA39RP35</accession>
<reference evidence="9" key="1">
    <citation type="journal article" date="2022" name="Plant J.">
        <title>Strategies of tolerance reflected in two North American maple genomes.</title>
        <authorList>
            <person name="McEvoy S.L."/>
            <person name="Sezen U.U."/>
            <person name="Trouern-Trend A."/>
            <person name="McMahon S.M."/>
            <person name="Schaberg P.G."/>
            <person name="Yang J."/>
            <person name="Wegrzyn J.L."/>
            <person name="Swenson N.G."/>
        </authorList>
    </citation>
    <scope>NUCLEOTIDE SEQUENCE</scope>
    <source>
        <strain evidence="9">NS2018</strain>
    </source>
</reference>
<feature type="domain" description="DPH-type MB" evidence="8">
    <location>
        <begin position="119"/>
        <end position="198"/>
    </location>
</feature>
<keyword evidence="10" id="KW-1185">Reference proteome</keyword>
<proteinExistence type="inferred from homology"/>
<dbReference type="AlphaFoldDB" id="A0AA39RP35"/>
<evidence type="ECO:0000313" key="10">
    <source>
        <dbReference type="Proteomes" id="UP001168877"/>
    </source>
</evidence>
<dbReference type="GO" id="GO:0046872">
    <property type="term" value="F:metal ion binding"/>
    <property type="evidence" value="ECO:0007669"/>
    <property type="project" value="UniProtKB-KW"/>
</dbReference>
<dbReference type="FunFam" id="3.10.660.10:FF:000003">
    <property type="entry name" value="DNAJ heat shock N-terminal domain-containing protein-like"/>
    <property type="match status" value="1"/>
</dbReference>
<evidence type="ECO:0000256" key="2">
    <source>
        <dbReference type="ARBA" id="ARBA00004496"/>
    </source>
</evidence>
<evidence type="ECO:0000256" key="3">
    <source>
        <dbReference type="ARBA" id="ARBA00006169"/>
    </source>
</evidence>
<dbReference type="InterPro" id="IPR001623">
    <property type="entry name" value="DnaJ_domain"/>
</dbReference>
<keyword evidence="4" id="KW-0479">Metal-binding</keyword>
<comment type="subcellular location">
    <subcellularLocation>
        <location evidence="2">Cytoplasm</location>
    </subcellularLocation>
    <subcellularLocation>
        <location evidence="1">Nucleus</location>
    </subcellularLocation>
</comment>
<dbReference type="Pfam" id="PF05207">
    <property type="entry name" value="Zn_ribbon_CSL"/>
    <property type="match status" value="1"/>
</dbReference>
<dbReference type="PROSITE" id="PS51074">
    <property type="entry name" value="DPH_MB"/>
    <property type="match status" value="1"/>
</dbReference>
<dbReference type="GO" id="GO:0005829">
    <property type="term" value="C:cytosol"/>
    <property type="evidence" value="ECO:0007669"/>
    <property type="project" value="TreeGrafter"/>
</dbReference>
<organism evidence="9 10">
    <name type="scientific">Acer saccharum</name>
    <name type="common">Sugar maple</name>
    <dbReference type="NCBI Taxonomy" id="4024"/>
    <lineage>
        <taxon>Eukaryota</taxon>
        <taxon>Viridiplantae</taxon>
        <taxon>Streptophyta</taxon>
        <taxon>Embryophyta</taxon>
        <taxon>Tracheophyta</taxon>
        <taxon>Spermatophyta</taxon>
        <taxon>Magnoliopsida</taxon>
        <taxon>eudicotyledons</taxon>
        <taxon>Gunneridae</taxon>
        <taxon>Pentapetalae</taxon>
        <taxon>rosids</taxon>
        <taxon>malvids</taxon>
        <taxon>Sapindales</taxon>
        <taxon>Sapindaceae</taxon>
        <taxon>Hippocastanoideae</taxon>
        <taxon>Acereae</taxon>
        <taxon>Acer</taxon>
    </lineage>
</organism>
<dbReference type="PROSITE" id="PS50076">
    <property type="entry name" value="DNAJ_2"/>
    <property type="match status" value="1"/>
</dbReference>
<dbReference type="InterPro" id="IPR044248">
    <property type="entry name" value="DPH3/4-like"/>
</dbReference>
<dbReference type="PRINTS" id="PR00625">
    <property type="entry name" value="JDOMAIN"/>
</dbReference>
<gene>
    <name evidence="9" type="ORF">LWI29_031286</name>
</gene>
<evidence type="ECO:0000256" key="1">
    <source>
        <dbReference type="ARBA" id="ARBA00004123"/>
    </source>
</evidence>
<dbReference type="Pfam" id="PF00226">
    <property type="entry name" value="DnaJ"/>
    <property type="match status" value="1"/>
</dbReference>
<dbReference type="CDD" id="cd06257">
    <property type="entry name" value="DnaJ"/>
    <property type="match status" value="1"/>
</dbReference>
<evidence type="ECO:0000256" key="5">
    <source>
        <dbReference type="ARBA" id="ARBA00023004"/>
    </source>
</evidence>
<reference evidence="9" key="2">
    <citation type="submission" date="2023-06" db="EMBL/GenBank/DDBJ databases">
        <authorList>
            <person name="Swenson N.G."/>
            <person name="Wegrzyn J.L."/>
            <person name="Mcevoy S.L."/>
        </authorList>
    </citation>
    <scope>NUCLEOTIDE SEQUENCE</scope>
    <source>
        <strain evidence="9">NS2018</strain>
        <tissue evidence="9">Leaf</tissue>
    </source>
</reference>
<evidence type="ECO:0000256" key="4">
    <source>
        <dbReference type="ARBA" id="ARBA00022723"/>
    </source>
</evidence>
<dbReference type="GO" id="GO:0005634">
    <property type="term" value="C:nucleus"/>
    <property type="evidence" value="ECO:0007669"/>
    <property type="project" value="UniProtKB-SubCell"/>
</dbReference>
<sequence length="209" mass="23464">MELAPKKSMSHTPYIVASRFSLGWRPTMLSAESMIQETHYDILSVREDASYEEIRTSYRSAILNHHPDKLQKISETSDADNEVGDRFLKAQKAWEVLGNARSRAVYDSELRASREDLLAAEDVSLEDMMIEENGEVLELVYQCRCADYFSVDSLELGKMGYTLLKDGNTISIQNPDALPASIVLPCGSCSLQVRLLINADIKTPIDNQL</sequence>
<dbReference type="PANTHER" id="PTHR21454:SF47">
    <property type="entry name" value="DNAJ HEAT SHOCK N-TERMINAL DOMAIN-CONTAINING PROTEIN"/>
    <property type="match status" value="1"/>
</dbReference>
<dbReference type="Gene3D" id="3.10.660.10">
    <property type="entry name" value="DPH Zinc finger"/>
    <property type="match status" value="1"/>
</dbReference>
<feature type="domain" description="J" evidence="7">
    <location>
        <begin position="38"/>
        <end position="110"/>
    </location>
</feature>
<evidence type="ECO:0000313" key="9">
    <source>
        <dbReference type="EMBL" id="KAK0577323.1"/>
    </source>
</evidence>
<keyword evidence="5" id="KW-0408">Iron</keyword>
<dbReference type="EMBL" id="JAUESC010000386">
    <property type="protein sequence ID" value="KAK0577323.1"/>
    <property type="molecule type" value="Genomic_DNA"/>
</dbReference>
<dbReference type="Gene3D" id="1.10.287.110">
    <property type="entry name" value="DnaJ domain"/>
    <property type="match status" value="1"/>
</dbReference>
<keyword evidence="6" id="KW-0539">Nucleus</keyword>
<comment type="caution">
    <text evidence="9">The sequence shown here is derived from an EMBL/GenBank/DDBJ whole genome shotgun (WGS) entry which is preliminary data.</text>
</comment>
<comment type="similarity">
    <text evidence="3">Belongs to the DPH4 family.</text>
</comment>
<dbReference type="SUPFAM" id="SSF46565">
    <property type="entry name" value="Chaperone J-domain"/>
    <property type="match status" value="1"/>
</dbReference>